<evidence type="ECO:0000313" key="1">
    <source>
        <dbReference type="EMBL" id="MCF2872635.1"/>
    </source>
</evidence>
<sequence>MFFYVLAGFVAAVVVLMVWVRVAPTDVAFWHDPKLPVMGPGDYPAAGAHVAQRPLVGDGRAELAALDQIIRATPRTRVLAGSVADEKITYVTQTRWMGFPDYTTVTLAQLLTTEMSTVQIYSRLRFGKADLGVNRARIENWLSQWQAVRDAQ</sequence>
<dbReference type="Proteomes" id="UP001200557">
    <property type="component" value="Unassembled WGS sequence"/>
</dbReference>
<evidence type="ECO:0000313" key="2">
    <source>
        <dbReference type="Proteomes" id="UP001200557"/>
    </source>
</evidence>
<organism evidence="1 2">
    <name type="scientific">Octadecabacter dasysiphoniae</name>
    <dbReference type="NCBI Taxonomy" id="2909341"/>
    <lineage>
        <taxon>Bacteria</taxon>
        <taxon>Pseudomonadati</taxon>
        <taxon>Pseudomonadota</taxon>
        <taxon>Alphaproteobacteria</taxon>
        <taxon>Rhodobacterales</taxon>
        <taxon>Roseobacteraceae</taxon>
        <taxon>Octadecabacter</taxon>
    </lineage>
</organism>
<gene>
    <name evidence="1" type="ORF">L0664_16305</name>
</gene>
<dbReference type="InterPro" id="IPR010865">
    <property type="entry name" value="DUF1499"/>
</dbReference>
<accession>A0ABS9CZD1</accession>
<name>A0ABS9CZD1_9RHOB</name>
<keyword evidence="2" id="KW-1185">Reference proteome</keyword>
<dbReference type="Pfam" id="PF07386">
    <property type="entry name" value="DUF1499"/>
    <property type="match status" value="1"/>
</dbReference>
<dbReference type="EMBL" id="JAKGAQ010000005">
    <property type="protein sequence ID" value="MCF2872635.1"/>
    <property type="molecule type" value="Genomic_DNA"/>
</dbReference>
<reference evidence="1 2" key="1">
    <citation type="submission" date="2022-01" db="EMBL/GenBank/DDBJ databases">
        <title>Octadecabacter sp. nov., isolated from a marine alga.</title>
        <authorList>
            <person name="Jin M.S."/>
            <person name="Kim H.M."/>
            <person name="Han D.M."/>
            <person name="Jung J.J."/>
            <person name="Jeon C.O."/>
        </authorList>
    </citation>
    <scope>NUCLEOTIDE SEQUENCE [LARGE SCALE GENOMIC DNA]</scope>
    <source>
        <strain evidence="1 2">G9-8</strain>
    </source>
</reference>
<comment type="caution">
    <text evidence="1">The sequence shown here is derived from an EMBL/GenBank/DDBJ whole genome shotgun (WGS) entry which is preliminary data.</text>
</comment>
<proteinExistence type="predicted"/>
<protein>
    <submittedName>
        <fullName evidence="1">DUF1499 domain-containing protein</fullName>
    </submittedName>
</protein>